<reference evidence="7" key="1">
    <citation type="submission" date="2021-02" db="EMBL/GenBank/DDBJ databases">
        <authorList>
            <person name="Nowell W R."/>
        </authorList>
    </citation>
    <scope>NUCLEOTIDE SEQUENCE</scope>
</reference>
<feature type="transmembrane region" description="Helical" evidence="5">
    <location>
        <begin position="689"/>
        <end position="712"/>
    </location>
</feature>
<dbReference type="EMBL" id="CAJNXB010005013">
    <property type="protein sequence ID" value="CAF3402348.1"/>
    <property type="molecule type" value="Genomic_DNA"/>
</dbReference>
<feature type="transmembrane region" description="Helical" evidence="5">
    <location>
        <begin position="191"/>
        <end position="216"/>
    </location>
</feature>
<dbReference type="Proteomes" id="UP000663825">
    <property type="component" value="Unassembled WGS sequence"/>
</dbReference>
<name>A0A818A7A1_9BILA</name>
<dbReference type="GO" id="GO:0022832">
    <property type="term" value="F:voltage-gated channel activity"/>
    <property type="evidence" value="ECO:0007669"/>
    <property type="project" value="InterPro"/>
</dbReference>
<evidence type="ECO:0000313" key="8">
    <source>
        <dbReference type="Proteomes" id="UP000663825"/>
    </source>
</evidence>
<keyword evidence="2 5" id="KW-0812">Transmembrane</keyword>
<keyword evidence="3 5" id="KW-1133">Transmembrane helix</keyword>
<dbReference type="Pfam" id="PF00520">
    <property type="entry name" value="Ion_trans"/>
    <property type="match status" value="2"/>
</dbReference>
<dbReference type="OrthoDB" id="416585at2759"/>
<comment type="caution">
    <text evidence="7">The sequence shown here is derived from an EMBL/GenBank/DDBJ whole genome shotgun (WGS) entry which is preliminary data.</text>
</comment>
<feature type="transmembrane region" description="Helical" evidence="5">
    <location>
        <begin position="58"/>
        <end position="78"/>
    </location>
</feature>
<gene>
    <name evidence="7" type="ORF">TIS948_LOCUS27824</name>
</gene>
<evidence type="ECO:0000256" key="3">
    <source>
        <dbReference type="ARBA" id="ARBA00022989"/>
    </source>
</evidence>
<evidence type="ECO:0000256" key="1">
    <source>
        <dbReference type="ARBA" id="ARBA00004141"/>
    </source>
</evidence>
<evidence type="ECO:0000259" key="6">
    <source>
        <dbReference type="Pfam" id="PF00520"/>
    </source>
</evidence>
<dbReference type="SUPFAM" id="SSF81324">
    <property type="entry name" value="Voltage-gated potassium channels"/>
    <property type="match status" value="2"/>
</dbReference>
<dbReference type="GO" id="GO:0075509">
    <property type="term" value="P:endocytosis involved in viral entry into host cell"/>
    <property type="evidence" value="ECO:0007669"/>
    <property type="project" value="TreeGrafter"/>
</dbReference>
<protein>
    <recommendedName>
        <fullName evidence="6">Ion transport domain-containing protein</fullName>
    </recommendedName>
</protein>
<proteinExistence type="predicted"/>
<feature type="transmembrane region" description="Helical" evidence="5">
    <location>
        <begin position="468"/>
        <end position="490"/>
    </location>
</feature>
<dbReference type="InterPro" id="IPR005821">
    <property type="entry name" value="Ion_trans_dom"/>
</dbReference>
<dbReference type="InterPro" id="IPR027359">
    <property type="entry name" value="Volt_channel_dom_sf"/>
</dbReference>
<feature type="transmembrane region" description="Helical" evidence="5">
    <location>
        <begin position="724"/>
        <end position="749"/>
    </location>
</feature>
<dbReference type="PANTHER" id="PTHR46768:SF1">
    <property type="entry name" value="TWO PORE CHANNEL PROTEIN 2"/>
    <property type="match status" value="1"/>
</dbReference>
<feature type="domain" description="Ion transport" evidence="6">
    <location>
        <begin position="57"/>
        <end position="299"/>
    </location>
</feature>
<dbReference type="GO" id="GO:0015280">
    <property type="term" value="F:ligand-gated sodium channel activity"/>
    <property type="evidence" value="ECO:0007669"/>
    <property type="project" value="TreeGrafter"/>
</dbReference>
<feature type="transmembrane region" description="Helical" evidence="5">
    <location>
        <begin position="496"/>
        <end position="516"/>
    </location>
</feature>
<dbReference type="GO" id="GO:0019722">
    <property type="term" value="P:calcium-mediated signaling"/>
    <property type="evidence" value="ECO:0007669"/>
    <property type="project" value="TreeGrafter"/>
</dbReference>
<evidence type="ECO:0000256" key="2">
    <source>
        <dbReference type="ARBA" id="ARBA00022692"/>
    </source>
</evidence>
<dbReference type="AlphaFoldDB" id="A0A818A7A1"/>
<sequence length="805" mass="93625">MSDIIVDDPNNGVREPWSERHLIQAIVLLEDAYSFRSITHKLSPTNILKLYRLYWSKWTQSFLTLIVSCQLLLIFIQYPSSFSRTSDLRKERIRLTLPCSVQLIIEFLCLMIFYIDVIIRIYLAGLNHARKKPWIISYFIVTTISMIDLIVSINLGCQKKTINIRYLLRPFYMAIISQEMKKIFNSLRKSFLQILSVTLLLGIHIYFFSVIGMILFPPAKRKDSTNDRIDEGTKYFPDFPDALINLVVLLTTANNPDVTLPAYSKNRLYIIYFAIFLTIGLYCLMTLFTVIKMNTFKEFFTTSMQNSLFRRRLAVRACFDILLECEVAPSLRTTDDTTTSLVNHEPSRSTAPMLVVTRVISGSNLPELHKRALLDILNRNNEQNGEVTWDIFSTVMLSLDVDHPKEHIEHHEYSGIWAIVQLIGASKYLTWFGNAIGLINFIVLKEHIEHHEYSGIWAIVQLIGASKYLTWFGNAIGLINFIVLVVEGGLRYHSKFFKIDIILSNVLFSFSIYYFLETILKLWSLRPKIFFKFVFNTFDANSSYNSLVYLWHIKYNNKVCDFYILFEYNNSLFDFYILYMNSEVELDAHGTARSIWAITRIINLFIIFRTIRSMPHFTNYGIIMGTISDGMRNLKAFIGILICLFYVYAVLGMWLFQGVIKPPTESDLVNATCGSYQQSNYWANNFDDFFSTVVILYDVMLVNNWGVFLIALREFSTRWSQLYLVSWWFLSNVYILALVLGFIVELFALNVARFEESGFSQGSNGLANAYFVKTLFHLFKRSLKEPSDEEISKALNKYKRLYDNK</sequence>
<feature type="transmembrane region" description="Helical" evidence="5">
    <location>
        <begin position="269"/>
        <end position="291"/>
    </location>
</feature>
<feature type="transmembrane region" description="Helical" evidence="5">
    <location>
        <begin position="135"/>
        <end position="157"/>
    </location>
</feature>
<feature type="domain" description="Ion transport" evidence="6">
    <location>
        <begin position="467"/>
        <end position="748"/>
    </location>
</feature>
<evidence type="ECO:0000256" key="4">
    <source>
        <dbReference type="ARBA" id="ARBA00023136"/>
    </source>
</evidence>
<dbReference type="GO" id="GO:0005765">
    <property type="term" value="C:lysosomal membrane"/>
    <property type="evidence" value="ECO:0007669"/>
    <property type="project" value="InterPro"/>
</dbReference>
<feature type="transmembrane region" description="Helical" evidence="5">
    <location>
        <begin position="99"/>
        <end position="123"/>
    </location>
</feature>
<evidence type="ECO:0000313" key="7">
    <source>
        <dbReference type="EMBL" id="CAF3402348.1"/>
    </source>
</evidence>
<dbReference type="Gene3D" id="1.20.120.350">
    <property type="entry name" value="Voltage-gated potassium channels. Chain C"/>
    <property type="match status" value="1"/>
</dbReference>
<dbReference type="Gene3D" id="1.10.287.70">
    <property type="match status" value="2"/>
</dbReference>
<dbReference type="GO" id="GO:0097682">
    <property type="term" value="F:intracellularly phosphatidylinositol-3,5-bisphosphate-gated monatomic cation channel activity"/>
    <property type="evidence" value="ECO:0007669"/>
    <property type="project" value="TreeGrafter"/>
</dbReference>
<comment type="subcellular location">
    <subcellularLocation>
        <location evidence="1">Membrane</location>
        <topology evidence="1">Multi-pass membrane protein</topology>
    </subcellularLocation>
</comment>
<keyword evidence="4 5" id="KW-0472">Membrane</keyword>
<feature type="transmembrane region" description="Helical" evidence="5">
    <location>
        <begin position="636"/>
        <end position="656"/>
    </location>
</feature>
<evidence type="ECO:0000256" key="5">
    <source>
        <dbReference type="SAM" id="Phobius"/>
    </source>
</evidence>
<accession>A0A818A7A1</accession>
<dbReference type="InterPro" id="IPR028798">
    <property type="entry name" value="TPC2"/>
</dbReference>
<organism evidence="7 8">
    <name type="scientific">Rotaria socialis</name>
    <dbReference type="NCBI Taxonomy" id="392032"/>
    <lineage>
        <taxon>Eukaryota</taxon>
        <taxon>Metazoa</taxon>
        <taxon>Spiralia</taxon>
        <taxon>Gnathifera</taxon>
        <taxon>Rotifera</taxon>
        <taxon>Eurotatoria</taxon>
        <taxon>Bdelloidea</taxon>
        <taxon>Philodinida</taxon>
        <taxon>Philodinidae</taxon>
        <taxon>Rotaria</taxon>
    </lineage>
</organism>
<dbReference type="PANTHER" id="PTHR46768">
    <property type="entry name" value="TWO PORE CALCIUM CHANNEL PROTEIN 2"/>
    <property type="match status" value="1"/>
</dbReference>